<dbReference type="AlphaFoldDB" id="A0A9X4H6V9"/>
<dbReference type="InterPro" id="IPR020449">
    <property type="entry name" value="Tscrpt_reg_AraC-type_HTH"/>
</dbReference>
<evidence type="ECO:0000256" key="3">
    <source>
        <dbReference type="ARBA" id="ARBA00023163"/>
    </source>
</evidence>
<dbReference type="InterPro" id="IPR050959">
    <property type="entry name" value="MarA-like"/>
</dbReference>
<proteinExistence type="predicted"/>
<dbReference type="Gene3D" id="1.10.10.60">
    <property type="entry name" value="Homeodomain-like"/>
    <property type="match status" value="2"/>
</dbReference>
<dbReference type="SMART" id="SM00342">
    <property type="entry name" value="HTH_ARAC"/>
    <property type="match status" value="1"/>
</dbReference>
<dbReference type="RefSeq" id="WP_338091231.1">
    <property type="nucleotide sequence ID" value="NZ_JAKOAV010000036.1"/>
</dbReference>
<dbReference type="Pfam" id="PF12833">
    <property type="entry name" value="HTH_18"/>
    <property type="match status" value="1"/>
</dbReference>
<evidence type="ECO:0000259" key="4">
    <source>
        <dbReference type="PROSITE" id="PS01124"/>
    </source>
</evidence>
<dbReference type="EMBL" id="JAKOAV010000036">
    <property type="protein sequence ID" value="MDF9409617.1"/>
    <property type="molecule type" value="Genomic_DNA"/>
</dbReference>
<name>A0A9X4H6V9_9FIRM</name>
<sequence length="276" mass="31831">MTLASISERFCLSGYRFNRLFRVVVGKSLKQYILGRKLTRALDRLTMTGDSIIDIAYDFGFKYPEVFSRAFKKQFGVSPATYRVEKNKVDVVEKAVIIDRNIANYQGILALKGTSVYIEELYLEGLYVDVDINAEDFEMLMKSTGESFLSKSQNIEHLGHDKLYSVVNCHGDDSGIYTVFFGKKAIRDTGKNRFDVRRVPGGWYAYFVYHGDMFDIRSIFVDDLFRWLKVREMELCSNGVGMLSIYGKDYLQSQDVRILVPINRPNDSNKCHEARR</sequence>
<evidence type="ECO:0000313" key="5">
    <source>
        <dbReference type="EMBL" id="MDF9409617.1"/>
    </source>
</evidence>
<keyword evidence="6" id="KW-1185">Reference proteome</keyword>
<gene>
    <name evidence="5" type="ORF">L7E55_14870</name>
</gene>
<dbReference type="GO" id="GO:0043565">
    <property type="term" value="F:sequence-specific DNA binding"/>
    <property type="evidence" value="ECO:0007669"/>
    <property type="project" value="InterPro"/>
</dbReference>
<dbReference type="PANTHER" id="PTHR47504:SF5">
    <property type="entry name" value="RIGHT ORIGIN-BINDING PROTEIN"/>
    <property type="match status" value="1"/>
</dbReference>
<evidence type="ECO:0000256" key="1">
    <source>
        <dbReference type="ARBA" id="ARBA00023015"/>
    </source>
</evidence>
<evidence type="ECO:0000256" key="2">
    <source>
        <dbReference type="ARBA" id="ARBA00023125"/>
    </source>
</evidence>
<dbReference type="InterPro" id="IPR018060">
    <property type="entry name" value="HTH_AraC"/>
</dbReference>
<dbReference type="PRINTS" id="PR00032">
    <property type="entry name" value="HTHARAC"/>
</dbReference>
<dbReference type="SUPFAM" id="SSF46689">
    <property type="entry name" value="Homeodomain-like"/>
    <property type="match status" value="1"/>
</dbReference>
<keyword evidence="3" id="KW-0804">Transcription</keyword>
<dbReference type="PROSITE" id="PS00041">
    <property type="entry name" value="HTH_ARAC_FAMILY_1"/>
    <property type="match status" value="1"/>
</dbReference>
<dbReference type="GO" id="GO:0003700">
    <property type="term" value="F:DNA-binding transcription factor activity"/>
    <property type="evidence" value="ECO:0007669"/>
    <property type="project" value="InterPro"/>
</dbReference>
<dbReference type="PANTHER" id="PTHR47504">
    <property type="entry name" value="RIGHT ORIGIN-BINDING PROTEIN"/>
    <property type="match status" value="1"/>
</dbReference>
<dbReference type="InterPro" id="IPR009057">
    <property type="entry name" value="Homeodomain-like_sf"/>
</dbReference>
<organism evidence="5 6">
    <name type="scientific">Pelotomaculum isophthalicicum JI</name>
    <dbReference type="NCBI Taxonomy" id="947010"/>
    <lineage>
        <taxon>Bacteria</taxon>
        <taxon>Bacillati</taxon>
        <taxon>Bacillota</taxon>
        <taxon>Clostridia</taxon>
        <taxon>Eubacteriales</taxon>
        <taxon>Desulfotomaculaceae</taxon>
        <taxon>Pelotomaculum</taxon>
    </lineage>
</organism>
<protein>
    <submittedName>
        <fullName evidence="5">Helix-turn-helix transcriptional regulator</fullName>
    </submittedName>
</protein>
<dbReference type="PROSITE" id="PS01124">
    <property type="entry name" value="HTH_ARAC_FAMILY_2"/>
    <property type="match status" value="1"/>
</dbReference>
<keyword evidence="2" id="KW-0238">DNA-binding</keyword>
<feature type="domain" description="HTH araC/xylS-type" evidence="4">
    <location>
        <begin position="1"/>
        <end position="85"/>
    </location>
</feature>
<reference evidence="5" key="1">
    <citation type="submission" date="2022-02" db="EMBL/GenBank/DDBJ databases">
        <authorList>
            <person name="Leng L."/>
        </authorList>
    </citation>
    <scope>NUCLEOTIDE SEQUENCE</scope>
    <source>
        <strain evidence="5">JI</strain>
    </source>
</reference>
<accession>A0A9X4H6V9</accession>
<keyword evidence="1" id="KW-0805">Transcription regulation</keyword>
<dbReference type="InterPro" id="IPR018062">
    <property type="entry name" value="HTH_AraC-typ_CS"/>
</dbReference>
<evidence type="ECO:0000313" key="6">
    <source>
        <dbReference type="Proteomes" id="UP001154312"/>
    </source>
</evidence>
<dbReference type="Proteomes" id="UP001154312">
    <property type="component" value="Unassembled WGS sequence"/>
</dbReference>
<comment type="caution">
    <text evidence="5">The sequence shown here is derived from an EMBL/GenBank/DDBJ whole genome shotgun (WGS) entry which is preliminary data.</text>
</comment>